<protein>
    <submittedName>
        <fullName evidence="2">Uncharacterized protein</fullName>
    </submittedName>
</protein>
<comment type="caution">
    <text evidence="2">The sequence shown here is derived from an EMBL/GenBank/DDBJ whole genome shotgun (WGS) entry which is preliminary data.</text>
</comment>
<feature type="region of interest" description="Disordered" evidence="1">
    <location>
        <begin position="160"/>
        <end position="189"/>
    </location>
</feature>
<gene>
    <name evidence="2" type="ORF">CK203_092144</name>
</gene>
<evidence type="ECO:0000256" key="1">
    <source>
        <dbReference type="SAM" id="MobiDB-lite"/>
    </source>
</evidence>
<name>A0A438DFZ3_VITVI</name>
<sequence length="212" mass="23113">MTLCFPGETDEHGTFSEVGDIVDGDAPHDEYIDEMLALSLSQIEETIQPELASSFDLFGVCVIELAEESLAAPALESAKDLIAFDDLIDSHVGIVEGASNFVDPPFSFDVLSGFVSRSDVVFDDSSMDLSMFEYLPTSRDIALLVPSSPTSQIFDIDNDIAQHDSDDDSSPDFDSNPVDQRVSPAVGDTEIVDFGTADQPRELEDRIGFVYR</sequence>
<dbReference type="AlphaFoldDB" id="A0A438DFZ3"/>
<reference evidence="2 3" key="1">
    <citation type="journal article" date="2018" name="PLoS Genet.">
        <title>Population sequencing reveals clonal diversity and ancestral inbreeding in the grapevine cultivar Chardonnay.</title>
        <authorList>
            <person name="Roach M.J."/>
            <person name="Johnson D.L."/>
            <person name="Bohlmann J."/>
            <person name="van Vuuren H.J."/>
            <person name="Jones S.J."/>
            <person name="Pretorius I.S."/>
            <person name="Schmidt S.A."/>
            <person name="Borneman A.R."/>
        </authorList>
    </citation>
    <scope>NUCLEOTIDE SEQUENCE [LARGE SCALE GENOMIC DNA]</scope>
    <source>
        <strain evidence="3">cv. Chardonnay</strain>
        <tissue evidence="2">Leaf</tissue>
    </source>
</reference>
<accession>A0A438DFZ3</accession>
<dbReference type="EMBL" id="QGNW01001642">
    <property type="protein sequence ID" value="RVW34370.1"/>
    <property type="molecule type" value="Genomic_DNA"/>
</dbReference>
<dbReference type="Proteomes" id="UP000288805">
    <property type="component" value="Unassembled WGS sequence"/>
</dbReference>
<proteinExistence type="predicted"/>
<evidence type="ECO:0000313" key="3">
    <source>
        <dbReference type="Proteomes" id="UP000288805"/>
    </source>
</evidence>
<organism evidence="2 3">
    <name type="scientific">Vitis vinifera</name>
    <name type="common">Grape</name>
    <dbReference type="NCBI Taxonomy" id="29760"/>
    <lineage>
        <taxon>Eukaryota</taxon>
        <taxon>Viridiplantae</taxon>
        <taxon>Streptophyta</taxon>
        <taxon>Embryophyta</taxon>
        <taxon>Tracheophyta</taxon>
        <taxon>Spermatophyta</taxon>
        <taxon>Magnoliopsida</taxon>
        <taxon>eudicotyledons</taxon>
        <taxon>Gunneridae</taxon>
        <taxon>Pentapetalae</taxon>
        <taxon>rosids</taxon>
        <taxon>Vitales</taxon>
        <taxon>Vitaceae</taxon>
        <taxon>Viteae</taxon>
        <taxon>Vitis</taxon>
    </lineage>
</organism>
<evidence type="ECO:0000313" key="2">
    <source>
        <dbReference type="EMBL" id="RVW34370.1"/>
    </source>
</evidence>